<protein>
    <submittedName>
        <fullName evidence="2">Uncharacterized protein</fullName>
    </submittedName>
</protein>
<feature type="region of interest" description="Disordered" evidence="1">
    <location>
        <begin position="107"/>
        <end position="131"/>
    </location>
</feature>
<reference evidence="2 3" key="1">
    <citation type="submission" date="2017-06" db="EMBL/GenBank/DDBJ databases">
        <authorList>
            <person name="Kim H.J."/>
            <person name="Triplett B.A."/>
        </authorList>
    </citation>
    <scope>NUCLEOTIDE SEQUENCE [LARGE SCALE GENOMIC DNA]</scope>
    <source>
        <strain evidence="2 3">DS15</strain>
    </source>
</reference>
<evidence type="ECO:0000256" key="1">
    <source>
        <dbReference type="SAM" id="MobiDB-lite"/>
    </source>
</evidence>
<evidence type="ECO:0000313" key="2">
    <source>
        <dbReference type="EMBL" id="SNT20168.1"/>
    </source>
</evidence>
<keyword evidence="3" id="KW-1185">Reference proteome</keyword>
<sequence>MSRASRTYGDRGATRRFDGLDVETPVAGCYRIRLGRDTVAIGVRLWFGAPLDPVTGEELDRSHRWQAQADDGEILDFERVWPACARDPITEADFKARCARRAWARENAPDSAYAERGRKVDRLSRSEPLPF</sequence>
<organism evidence="2 3">
    <name type="scientific">Sphingopyxis indica</name>
    <dbReference type="NCBI Taxonomy" id="436663"/>
    <lineage>
        <taxon>Bacteria</taxon>
        <taxon>Pseudomonadati</taxon>
        <taxon>Pseudomonadota</taxon>
        <taxon>Alphaproteobacteria</taxon>
        <taxon>Sphingomonadales</taxon>
        <taxon>Sphingomonadaceae</taxon>
        <taxon>Sphingopyxis</taxon>
    </lineage>
</organism>
<accession>A0A239KR72</accession>
<name>A0A239KR72_9SPHN</name>
<gene>
    <name evidence="2" type="ORF">SAMN06295955_11597</name>
</gene>
<evidence type="ECO:0000313" key="3">
    <source>
        <dbReference type="Proteomes" id="UP000198339"/>
    </source>
</evidence>
<proteinExistence type="predicted"/>
<dbReference type="EMBL" id="FZPA01000015">
    <property type="protein sequence ID" value="SNT20168.1"/>
    <property type="molecule type" value="Genomic_DNA"/>
</dbReference>
<dbReference type="RefSeq" id="WP_089217105.1">
    <property type="nucleotide sequence ID" value="NZ_FZPA01000015.1"/>
</dbReference>
<dbReference type="AlphaFoldDB" id="A0A239KR72"/>
<dbReference type="OrthoDB" id="7508062at2"/>
<dbReference type="Proteomes" id="UP000198339">
    <property type="component" value="Unassembled WGS sequence"/>
</dbReference>
<feature type="compositionally biased region" description="Basic and acidic residues" evidence="1">
    <location>
        <begin position="107"/>
        <end position="125"/>
    </location>
</feature>